<sequence>MPTNEQNGKARAAELMSQFKGAGYEERDARIQSLAERGKKINRSMHQNLADTHKMIYGATADDPLDLDSDASSDDWRKEEIYLTDDGKEVIEKKYRLIDGHLAYITYRKNLNEIDSYLLLQLQEQQEKKSGKKGKQVERAHNAPNLSKNTDPTTPYSSLWLDELKLDPEVSRWREGYKQEKHNSDHAFEDEELDVWLKLADEFEREDKDKSRL</sequence>
<comment type="caution">
    <text evidence="2">The sequence shown here is derived from an EMBL/GenBank/DDBJ whole genome shotgun (WGS) entry which is preliminary data.</text>
</comment>
<proteinExistence type="predicted"/>
<organism evidence="2 3">
    <name type="scientific">Xylaria multiplex</name>
    <dbReference type="NCBI Taxonomy" id="323545"/>
    <lineage>
        <taxon>Eukaryota</taxon>
        <taxon>Fungi</taxon>
        <taxon>Dikarya</taxon>
        <taxon>Ascomycota</taxon>
        <taxon>Pezizomycotina</taxon>
        <taxon>Sordariomycetes</taxon>
        <taxon>Xylariomycetidae</taxon>
        <taxon>Xylariales</taxon>
        <taxon>Xylariaceae</taxon>
        <taxon>Xylaria</taxon>
    </lineage>
</organism>
<evidence type="ECO:0000313" key="3">
    <source>
        <dbReference type="Proteomes" id="UP000481858"/>
    </source>
</evidence>
<reference evidence="2 3" key="1">
    <citation type="submission" date="2019-12" db="EMBL/GenBank/DDBJ databases">
        <title>Draft genome sequence of the ascomycete Xylaria multiplex DSM 110363.</title>
        <authorList>
            <person name="Buettner E."/>
            <person name="Kellner H."/>
        </authorList>
    </citation>
    <scope>NUCLEOTIDE SEQUENCE [LARGE SCALE GENOMIC DNA]</scope>
    <source>
        <strain evidence="2 3">DSM 110363</strain>
    </source>
</reference>
<accession>A0A7C8IQC0</accession>
<name>A0A7C8IQC0_9PEZI</name>
<feature type="compositionally biased region" description="Basic and acidic residues" evidence="1">
    <location>
        <begin position="128"/>
        <end position="141"/>
    </location>
</feature>
<dbReference type="InParanoid" id="A0A7C8IQC0"/>
<feature type="compositionally biased region" description="Polar residues" evidence="1">
    <location>
        <begin position="144"/>
        <end position="154"/>
    </location>
</feature>
<dbReference type="Proteomes" id="UP000481858">
    <property type="component" value="Unassembled WGS sequence"/>
</dbReference>
<protein>
    <submittedName>
        <fullName evidence="2">Uncharacterized protein</fullName>
    </submittedName>
</protein>
<evidence type="ECO:0000313" key="2">
    <source>
        <dbReference type="EMBL" id="KAF2966365.1"/>
    </source>
</evidence>
<feature type="region of interest" description="Disordered" evidence="1">
    <location>
        <begin position="128"/>
        <end position="154"/>
    </location>
</feature>
<dbReference type="AlphaFoldDB" id="A0A7C8IQC0"/>
<gene>
    <name evidence="2" type="ORF">GQX73_g7225</name>
</gene>
<dbReference type="OrthoDB" id="4774274at2759"/>
<dbReference type="EMBL" id="WUBL01000091">
    <property type="protein sequence ID" value="KAF2966365.1"/>
    <property type="molecule type" value="Genomic_DNA"/>
</dbReference>
<evidence type="ECO:0000256" key="1">
    <source>
        <dbReference type="SAM" id="MobiDB-lite"/>
    </source>
</evidence>
<keyword evidence="3" id="KW-1185">Reference proteome</keyword>